<dbReference type="EC" id="4.2.1.17" evidence="4"/>
<dbReference type="GO" id="GO:0004300">
    <property type="term" value="F:enoyl-CoA hydratase activity"/>
    <property type="evidence" value="ECO:0007669"/>
    <property type="project" value="UniProtKB-EC"/>
</dbReference>
<dbReference type="PROSITE" id="PS00166">
    <property type="entry name" value="ENOYL_COA_HYDRATASE"/>
    <property type="match status" value="1"/>
</dbReference>
<evidence type="ECO:0000256" key="2">
    <source>
        <dbReference type="ARBA" id="ARBA00023239"/>
    </source>
</evidence>
<evidence type="ECO:0000256" key="3">
    <source>
        <dbReference type="RuleBase" id="RU003707"/>
    </source>
</evidence>
<evidence type="ECO:0000313" key="4">
    <source>
        <dbReference type="EMBL" id="ASB89002.1"/>
    </source>
</evidence>
<dbReference type="RefSeq" id="WP_006637153.1">
    <property type="nucleotide sequence ID" value="NZ_BORD01000006.1"/>
</dbReference>
<dbReference type="Proteomes" id="UP000196877">
    <property type="component" value="Chromosome"/>
</dbReference>
<dbReference type="PANTHER" id="PTHR11941">
    <property type="entry name" value="ENOYL-COA HYDRATASE-RELATED"/>
    <property type="match status" value="1"/>
</dbReference>
<protein>
    <submittedName>
        <fullName evidence="4">Enoyl-CoA hydratase</fullName>
        <ecNumber evidence="4">4.2.1.17</ecNumber>
    </submittedName>
</protein>
<dbReference type="Gene3D" id="3.90.226.10">
    <property type="entry name" value="2-enoyl-CoA Hydratase, Chain A, domain 1"/>
    <property type="match status" value="1"/>
</dbReference>
<dbReference type="PANTHER" id="PTHR11941:SF54">
    <property type="entry name" value="ENOYL-COA HYDRATASE, MITOCHONDRIAL"/>
    <property type="match status" value="1"/>
</dbReference>
<dbReference type="InterPro" id="IPR029045">
    <property type="entry name" value="ClpP/crotonase-like_dom_sf"/>
</dbReference>
<proteinExistence type="inferred from homology"/>
<accession>A0ABM6LI43</accession>
<dbReference type="CDD" id="cd06558">
    <property type="entry name" value="crotonase-like"/>
    <property type="match status" value="1"/>
</dbReference>
<dbReference type="NCBIfam" id="NF005802">
    <property type="entry name" value="PRK07657.1"/>
    <property type="match status" value="1"/>
</dbReference>
<dbReference type="SUPFAM" id="SSF52096">
    <property type="entry name" value="ClpP/crotonase"/>
    <property type="match status" value="1"/>
</dbReference>
<name>A0ABM6LI43_9BACI</name>
<dbReference type="GeneID" id="92853556"/>
<dbReference type="Pfam" id="PF00378">
    <property type="entry name" value="ECH_1"/>
    <property type="match status" value="1"/>
</dbReference>
<dbReference type="EMBL" id="CP021920">
    <property type="protein sequence ID" value="ASB89002.1"/>
    <property type="molecule type" value="Genomic_DNA"/>
</dbReference>
<dbReference type="InterPro" id="IPR001753">
    <property type="entry name" value="Enoyl-CoA_hydra/iso"/>
</dbReference>
<keyword evidence="5" id="KW-1185">Reference proteome</keyword>
<reference evidence="4 5" key="1">
    <citation type="submission" date="2017-06" db="EMBL/GenBank/DDBJ databases">
        <title>Genome sequence of Bacillus sonorensis strain SRCM101395.</title>
        <authorList>
            <person name="Cho S.H."/>
        </authorList>
    </citation>
    <scope>NUCLEOTIDE SEQUENCE [LARGE SCALE GENOMIC DNA]</scope>
    <source>
        <strain evidence="4 5">SRCM101395</strain>
    </source>
</reference>
<evidence type="ECO:0000313" key="5">
    <source>
        <dbReference type="Proteomes" id="UP000196877"/>
    </source>
</evidence>
<evidence type="ECO:0000256" key="1">
    <source>
        <dbReference type="ARBA" id="ARBA00005254"/>
    </source>
</evidence>
<dbReference type="InterPro" id="IPR014748">
    <property type="entry name" value="Enoyl-CoA_hydra_C"/>
</dbReference>
<keyword evidence="2 4" id="KW-0456">Lyase</keyword>
<comment type="similarity">
    <text evidence="1 3">Belongs to the enoyl-CoA hydratase/isomerase family.</text>
</comment>
<organism evidence="4 5">
    <name type="scientific">Bacillus sonorensis</name>
    <dbReference type="NCBI Taxonomy" id="119858"/>
    <lineage>
        <taxon>Bacteria</taxon>
        <taxon>Bacillati</taxon>
        <taxon>Bacillota</taxon>
        <taxon>Bacilli</taxon>
        <taxon>Bacillales</taxon>
        <taxon>Bacillaceae</taxon>
        <taxon>Bacillus</taxon>
    </lineage>
</organism>
<dbReference type="InterPro" id="IPR018376">
    <property type="entry name" value="Enoyl-CoA_hyd/isom_CS"/>
</dbReference>
<gene>
    <name evidence="4" type="ORF">S101395_02495</name>
</gene>
<dbReference type="Gene3D" id="1.10.12.10">
    <property type="entry name" value="Lyase 2-enoyl-coa Hydratase, Chain A, domain 2"/>
    <property type="match status" value="1"/>
</dbReference>
<sequence length="260" mass="28110">MEPNILYSVQKDTIAVLTLNRPQAANSLSLALLGELCGLLRDMRNNPDIRCVIITGQGNKTFCAGADLKERARMNRTEAKQAVSLIQSVIHQVESLPQPVIASLNGSALGGGLELALACDIRIAADHIEVGLPETTLAIIPGAGGTQRLPRLIGRGKAKELIYTGHRISAQTALDLNLVEHVVPLSELRKKTEEIAQKIAANGPVAVRQAKFAINKGLETNIETGLAIEQKAYELTIPTKDRTEGLQAFLEKRKPEYKGE</sequence>